<keyword evidence="2" id="KW-1185">Reference proteome</keyword>
<evidence type="ECO:0000313" key="1">
    <source>
        <dbReference type="EMBL" id="MBP2026921.1"/>
    </source>
</evidence>
<sequence length="209" mass="24067">MSLFLGKIHYWLFNKIKWFEALELEIMEFGTKQGYDVTSWKEELYGQIGAPTEDRPLEEIIDTGNIHGWLQDKIEKSESRMASLVTKILSENPENIKSLEEIFKNQGIAAGKSYEESVISPEQAYNVMNDFLLEGMPCDRVSDSLSSTDEEFMWKTTRCLHKGHWDRVGGNVENFYILRTAWAKGFLGNINKPFDYDKIGEDVHIISAI</sequence>
<dbReference type="Proteomes" id="UP001314903">
    <property type="component" value="Unassembled WGS sequence"/>
</dbReference>
<name>A0ABS4KGL0_9FIRM</name>
<accession>A0ABS4KGL0</accession>
<dbReference type="RefSeq" id="WP_209659406.1">
    <property type="nucleotide sequence ID" value="NZ_JAGGLI010000005.1"/>
</dbReference>
<proteinExistence type="predicted"/>
<dbReference type="EMBL" id="JAGGLI010000005">
    <property type="protein sequence ID" value="MBP2026921.1"/>
    <property type="molecule type" value="Genomic_DNA"/>
</dbReference>
<evidence type="ECO:0000313" key="2">
    <source>
        <dbReference type="Proteomes" id="UP001314903"/>
    </source>
</evidence>
<protein>
    <submittedName>
        <fullName evidence="1">Uncharacterized protein</fullName>
    </submittedName>
</protein>
<organism evidence="1 2">
    <name type="scientific">Acetoanaerobium pronyense</name>
    <dbReference type="NCBI Taxonomy" id="1482736"/>
    <lineage>
        <taxon>Bacteria</taxon>
        <taxon>Bacillati</taxon>
        <taxon>Bacillota</taxon>
        <taxon>Clostridia</taxon>
        <taxon>Peptostreptococcales</taxon>
        <taxon>Filifactoraceae</taxon>
        <taxon>Acetoanaerobium</taxon>
    </lineage>
</organism>
<comment type="caution">
    <text evidence="1">The sequence shown here is derived from an EMBL/GenBank/DDBJ whole genome shotgun (WGS) entry which is preliminary data.</text>
</comment>
<gene>
    <name evidence="1" type="ORF">J2Z35_000713</name>
</gene>
<reference evidence="1 2" key="1">
    <citation type="submission" date="2021-03" db="EMBL/GenBank/DDBJ databases">
        <title>Genomic Encyclopedia of Type Strains, Phase IV (KMG-IV): sequencing the most valuable type-strain genomes for metagenomic binning, comparative biology and taxonomic classification.</title>
        <authorList>
            <person name="Goeker M."/>
        </authorList>
    </citation>
    <scope>NUCLEOTIDE SEQUENCE [LARGE SCALE GENOMIC DNA]</scope>
    <source>
        <strain evidence="1 2">DSM 27512</strain>
    </source>
</reference>